<gene>
    <name evidence="9" type="ORF">GS398_12900</name>
</gene>
<evidence type="ECO:0000256" key="7">
    <source>
        <dbReference type="SAM" id="Phobius"/>
    </source>
</evidence>
<feature type="transmembrane region" description="Helical" evidence="7">
    <location>
        <begin position="344"/>
        <end position="362"/>
    </location>
</feature>
<feature type="transmembrane region" description="Helical" evidence="7">
    <location>
        <begin position="21"/>
        <end position="43"/>
    </location>
</feature>
<dbReference type="EMBL" id="WVHS01000003">
    <property type="protein sequence ID" value="MXV16206.1"/>
    <property type="molecule type" value="Genomic_DNA"/>
</dbReference>
<dbReference type="Proteomes" id="UP000451233">
    <property type="component" value="Unassembled WGS sequence"/>
</dbReference>
<dbReference type="AlphaFoldDB" id="A0A7K1Y0G2"/>
<evidence type="ECO:0000313" key="9">
    <source>
        <dbReference type="EMBL" id="MXV16206.1"/>
    </source>
</evidence>
<evidence type="ECO:0000256" key="1">
    <source>
        <dbReference type="ARBA" id="ARBA00004651"/>
    </source>
</evidence>
<feature type="transmembrane region" description="Helical" evidence="7">
    <location>
        <begin position="216"/>
        <end position="238"/>
    </location>
</feature>
<comment type="subcellular location">
    <subcellularLocation>
        <location evidence="1">Cell membrane</location>
        <topology evidence="1">Multi-pass membrane protein</topology>
    </subcellularLocation>
</comment>
<accession>A0A7K1Y0G2</accession>
<evidence type="ECO:0000256" key="4">
    <source>
        <dbReference type="ARBA" id="ARBA00022692"/>
    </source>
</evidence>
<feature type="transmembrane region" description="Helical" evidence="7">
    <location>
        <begin position="172"/>
        <end position="195"/>
    </location>
</feature>
<feature type="transmembrane region" description="Helical" evidence="7">
    <location>
        <begin position="253"/>
        <end position="272"/>
    </location>
</feature>
<feature type="transmembrane region" description="Helical" evidence="7">
    <location>
        <begin position="94"/>
        <end position="116"/>
    </location>
</feature>
<dbReference type="PROSITE" id="PS50850">
    <property type="entry name" value="MFS"/>
    <property type="match status" value="1"/>
</dbReference>
<comment type="caution">
    <text evidence="9">The sequence shown here is derived from an EMBL/GenBank/DDBJ whole genome shotgun (WGS) entry which is preliminary data.</text>
</comment>
<dbReference type="PANTHER" id="PTHR23517:SF2">
    <property type="entry name" value="MULTIDRUG RESISTANCE PROTEIN MDTH"/>
    <property type="match status" value="1"/>
</dbReference>
<keyword evidence="5 7" id="KW-1133">Transmembrane helix</keyword>
<evidence type="ECO:0000256" key="3">
    <source>
        <dbReference type="ARBA" id="ARBA00022475"/>
    </source>
</evidence>
<reference evidence="9 10" key="1">
    <citation type="submission" date="2019-11" db="EMBL/GenBank/DDBJ databases">
        <title>Pedobacter sp. HMF7056 Genome sequencing and assembly.</title>
        <authorList>
            <person name="Kang H."/>
            <person name="Kim H."/>
            <person name="Joh K."/>
        </authorList>
    </citation>
    <scope>NUCLEOTIDE SEQUENCE [LARGE SCALE GENOMIC DNA]</scope>
    <source>
        <strain evidence="9 10">HMF7056</strain>
    </source>
</reference>
<evidence type="ECO:0000313" key="10">
    <source>
        <dbReference type="Proteomes" id="UP000451233"/>
    </source>
</evidence>
<feature type="transmembrane region" description="Helical" evidence="7">
    <location>
        <begin position="374"/>
        <end position="396"/>
    </location>
</feature>
<keyword evidence="10" id="KW-1185">Reference proteome</keyword>
<dbReference type="InterPro" id="IPR036259">
    <property type="entry name" value="MFS_trans_sf"/>
</dbReference>
<keyword evidence="3" id="KW-1003">Cell membrane</keyword>
<feature type="transmembrane region" description="Helical" evidence="7">
    <location>
        <begin position="284"/>
        <end position="303"/>
    </location>
</feature>
<evidence type="ECO:0000259" key="8">
    <source>
        <dbReference type="PROSITE" id="PS50850"/>
    </source>
</evidence>
<feature type="transmembrane region" description="Helical" evidence="7">
    <location>
        <begin position="309"/>
        <end position="332"/>
    </location>
</feature>
<organism evidence="9 10">
    <name type="scientific">Hufsiella ginkgonis</name>
    <dbReference type="NCBI Taxonomy" id="2695274"/>
    <lineage>
        <taxon>Bacteria</taxon>
        <taxon>Pseudomonadati</taxon>
        <taxon>Bacteroidota</taxon>
        <taxon>Sphingobacteriia</taxon>
        <taxon>Sphingobacteriales</taxon>
        <taxon>Sphingobacteriaceae</taxon>
        <taxon>Hufsiella</taxon>
    </lineage>
</organism>
<dbReference type="PANTHER" id="PTHR23517">
    <property type="entry name" value="RESISTANCE PROTEIN MDTM, PUTATIVE-RELATED-RELATED"/>
    <property type="match status" value="1"/>
</dbReference>
<evidence type="ECO:0000256" key="6">
    <source>
        <dbReference type="ARBA" id="ARBA00023136"/>
    </source>
</evidence>
<name>A0A7K1Y0G2_9SPHI</name>
<dbReference type="RefSeq" id="WP_160907219.1">
    <property type="nucleotide sequence ID" value="NZ_WVHS01000003.1"/>
</dbReference>
<sequence length="404" mass="44645">MITQVIHSYKQAYTGLSRSNWYLALVMLINRSGTMVVPFMTIYCTRQLNFSIEQAGTIMALFGCGSIIGAYGGGKITDRFGFYNMQLVALFTGGLLFICTGYLKTFTPLCVAVFVLSMCNESFRPANSSATAYYSTDDNRTRSFSLNRLAINLGWAFGGAAGGFLASFNYQLLFWVDGCTNILAGLLLLKLLPAVTVAPARHNAAVAVRQSPYRDGVFLFFIGITILYAACFFQMFTIQPVFFKTAWLMSERFIGILMAFNGILIVSVEMVIIHQLEKQKRPLFHVALGVLLTGAAFALFNLLPASGISALLVIATITLGEILALPFMNTYWLLRTTTDNRGEYAGLYTIAWSVAQILSPVFGSRLISNYGFNALWWVSAGVCVFTAAGYFSVYLWEKRPLTEN</sequence>
<proteinExistence type="predicted"/>
<dbReference type="SUPFAM" id="SSF103473">
    <property type="entry name" value="MFS general substrate transporter"/>
    <property type="match status" value="1"/>
</dbReference>
<dbReference type="GO" id="GO:0022857">
    <property type="term" value="F:transmembrane transporter activity"/>
    <property type="evidence" value="ECO:0007669"/>
    <property type="project" value="InterPro"/>
</dbReference>
<keyword evidence="2" id="KW-0813">Transport</keyword>
<dbReference type="Gene3D" id="1.20.1250.20">
    <property type="entry name" value="MFS general substrate transporter like domains"/>
    <property type="match status" value="1"/>
</dbReference>
<dbReference type="InterPro" id="IPR011701">
    <property type="entry name" value="MFS"/>
</dbReference>
<dbReference type="InterPro" id="IPR050171">
    <property type="entry name" value="MFS_Transporters"/>
</dbReference>
<feature type="transmembrane region" description="Helical" evidence="7">
    <location>
        <begin position="55"/>
        <end position="74"/>
    </location>
</feature>
<protein>
    <submittedName>
        <fullName evidence="9">MFS transporter</fullName>
    </submittedName>
</protein>
<keyword evidence="4 7" id="KW-0812">Transmembrane</keyword>
<dbReference type="InterPro" id="IPR020846">
    <property type="entry name" value="MFS_dom"/>
</dbReference>
<evidence type="ECO:0000256" key="2">
    <source>
        <dbReference type="ARBA" id="ARBA00022448"/>
    </source>
</evidence>
<evidence type="ECO:0000256" key="5">
    <source>
        <dbReference type="ARBA" id="ARBA00022989"/>
    </source>
</evidence>
<dbReference type="GO" id="GO:0005886">
    <property type="term" value="C:plasma membrane"/>
    <property type="evidence" value="ECO:0007669"/>
    <property type="project" value="UniProtKB-SubCell"/>
</dbReference>
<feature type="domain" description="Major facilitator superfamily (MFS) profile" evidence="8">
    <location>
        <begin position="19"/>
        <end position="398"/>
    </location>
</feature>
<keyword evidence="6 7" id="KW-0472">Membrane</keyword>
<dbReference type="Pfam" id="PF07690">
    <property type="entry name" value="MFS_1"/>
    <property type="match status" value="1"/>
</dbReference>